<dbReference type="Proteomes" id="UP000234681">
    <property type="component" value="Chromosome 8"/>
</dbReference>
<organism evidence="2 3">
    <name type="scientific">Rattus norvegicus</name>
    <name type="common">Rat</name>
    <dbReference type="NCBI Taxonomy" id="10116"/>
    <lineage>
        <taxon>Eukaryota</taxon>
        <taxon>Metazoa</taxon>
        <taxon>Chordata</taxon>
        <taxon>Craniata</taxon>
        <taxon>Vertebrata</taxon>
        <taxon>Euteleostomi</taxon>
        <taxon>Mammalia</taxon>
        <taxon>Eutheria</taxon>
        <taxon>Euarchontoglires</taxon>
        <taxon>Glires</taxon>
        <taxon>Rodentia</taxon>
        <taxon>Myomorpha</taxon>
        <taxon>Muroidea</taxon>
        <taxon>Muridae</taxon>
        <taxon>Murinae</taxon>
        <taxon>Rattus</taxon>
    </lineage>
</organism>
<dbReference type="AlphaFoldDB" id="A6JNB0"/>
<keyword evidence="1" id="KW-0472">Membrane</keyword>
<feature type="transmembrane region" description="Helical" evidence="1">
    <location>
        <begin position="66"/>
        <end position="91"/>
    </location>
</feature>
<name>A6JNB0_RAT</name>
<evidence type="ECO:0000313" key="3">
    <source>
        <dbReference type="Proteomes" id="UP000234681"/>
    </source>
</evidence>
<sequence>MHDAVAEMGHPIPLLAAKYQTQYQGEPDIIEVIRNWVSSQSGAICINSKLGKTAFGGLVPMRTLSIIWTLFGGSFQVSLAIQELLYLGFFLKF</sequence>
<protein>
    <submittedName>
        <fullName evidence="2">RCG31680</fullName>
    </submittedName>
</protein>
<gene>
    <name evidence="2" type="ORF">rCG_31680</name>
</gene>
<proteinExistence type="predicted"/>
<dbReference type="EMBL" id="CH473993">
    <property type="protein sequence ID" value="EDL78456.1"/>
    <property type="molecule type" value="Genomic_DNA"/>
</dbReference>
<evidence type="ECO:0000313" key="2">
    <source>
        <dbReference type="EMBL" id="EDL78456.1"/>
    </source>
</evidence>
<evidence type="ECO:0000256" key="1">
    <source>
        <dbReference type="SAM" id="Phobius"/>
    </source>
</evidence>
<keyword evidence="1" id="KW-1133">Transmembrane helix</keyword>
<feature type="non-terminal residue" evidence="2">
    <location>
        <position position="93"/>
    </location>
</feature>
<accession>A6JNB0</accession>
<keyword evidence="1" id="KW-0812">Transmembrane</keyword>
<reference evidence="2 3" key="1">
    <citation type="submission" date="2005-09" db="EMBL/GenBank/DDBJ databases">
        <authorList>
            <person name="Mural R.J."/>
            <person name="Li P.W."/>
            <person name="Adams M.D."/>
            <person name="Amanatides P.G."/>
            <person name="Baden-Tillson H."/>
            <person name="Barnstead M."/>
            <person name="Chin S.H."/>
            <person name="Dew I."/>
            <person name="Evans C.A."/>
            <person name="Ferriera S."/>
            <person name="Flanigan M."/>
            <person name="Fosler C."/>
            <person name="Glodek A."/>
            <person name="Gu Z."/>
            <person name="Holt R.A."/>
            <person name="Jennings D."/>
            <person name="Kraft C.L."/>
            <person name="Lu F."/>
            <person name="Nguyen T."/>
            <person name="Nusskern D.R."/>
            <person name="Pfannkoch C.M."/>
            <person name="Sitter C."/>
            <person name="Sutton G.G."/>
            <person name="Venter J.C."/>
            <person name="Wang Z."/>
            <person name="Woodage T."/>
            <person name="Zheng X.H."/>
            <person name="Zhong F."/>
        </authorList>
    </citation>
    <scope>NUCLEOTIDE SEQUENCE [LARGE SCALE GENOMIC DNA]</scope>
    <source>
        <strain>BN</strain>
        <strain evidence="3">Sprague-Dawley</strain>
    </source>
</reference>